<reference evidence="2 3" key="1">
    <citation type="submission" date="2014-04" db="EMBL/GenBank/DDBJ databases">
        <authorList>
            <consortium name="DOE Joint Genome Institute"/>
            <person name="Kuo A."/>
            <person name="Ruytinx J."/>
            <person name="Rineau F."/>
            <person name="Colpaert J."/>
            <person name="Kohler A."/>
            <person name="Nagy L.G."/>
            <person name="Floudas D."/>
            <person name="Copeland A."/>
            <person name="Barry K.W."/>
            <person name="Cichocki N."/>
            <person name="Veneault-Fourrey C."/>
            <person name="LaButti K."/>
            <person name="Lindquist E.A."/>
            <person name="Lipzen A."/>
            <person name="Lundell T."/>
            <person name="Morin E."/>
            <person name="Murat C."/>
            <person name="Sun H."/>
            <person name="Tunlid A."/>
            <person name="Henrissat B."/>
            <person name="Grigoriev I.V."/>
            <person name="Hibbett D.S."/>
            <person name="Martin F."/>
            <person name="Nordberg H.P."/>
            <person name="Cantor M.N."/>
            <person name="Hua S.X."/>
        </authorList>
    </citation>
    <scope>NUCLEOTIDE SEQUENCE [LARGE SCALE GENOMIC DNA]</scope>
    <source>
        <strain evidence="2 3">UH-Slu-Lm8-n1</strain>
    </source>
</reference>
<protein>
    <submittedName>
        <fullName evidence="2">Uncharacterized protein</fullName>
    </submittedName>
</protein>
<dbReference type="EMBL" id="KN835527">
    <property type="protein sequence ID" value="KIK36460.1"/>
    <property type="molecule type" value="Genomic_DNA"/>
</dbReference>
<dbReference type="HOGENOM" id="CLU_2401132_0_0_1"/>
<proteinExistence type="predicted"/>
<dbReference type="InParanoid" id="A0A0C9ZGA7"/>
<keyword evidence="3" id="KW-1185">Reference proteome</keyword>
<gene>
    <name evidence="2" type="ORF">CY34DRAFT_811275</name>
</gene>
<feature type="region of interest" description="Disordered" evidence="1">
    <location>
        <begin position="1"/>
        <end position="21"/>
    </location>
</feature>
<name>A0A0C9ZGA7_9AGAM</name>
<dbReference type="AlphaFoldDB" id="A0A0C9ZGA7"/>
<dbReference type="Proteomes" id="UP000054485">
    <property type="component" value="Unassembled WGS sequence"/>
</dbReference>
<organism evidence="2 3">
    <name type="scientific">Suillus luteus UH-Slu-Lm8-n1</name>
    <dbReference type="NCBI Taxonomy" id="930992"/>
    <lineage>
        <taxon>Eukaryota</taxon>
        <taxon>Fungi</taxon>
        <taxon>Dikarya</taxon>
        <taxon>Basidiomycota</taxon>
        <taxon>Agaricomycotina</taxon>
        <taxon>Agaricomycetes</taxon>
        <taxon>Agaricomycetidae</taxon>
        <taxon>Boletales</taxon>
        <taxon>Suillineae</taxon>
        <taxon>Suillaceae</taxon>
        <taxon>Suillus</taxon>
    </lineage>
</organism>
<reference evidence="3" key="2">
    <citation type="submission" date="2015-01" db="EMBL/GenBank/DDBJ databases">
        <title>Evolutionary Origins and Diversification of the Mycorrhizal Mutualists.</title>
        <authorList>
            <consortium name="DOE Joint Genome Institute"/>
            <consortium name="Mycorrhizal Genomics Consortium"/>
            <person name="Kohler A."/>
            <person name="Kuo A."/>
            <person name="Nagy L.G."/>
            <person name="Floudas D."/>
            <person name="Copeland A."/>
            <person name="Barry K.W."/>
            <person name="Cichocki N."/>
            <person name="Veneault-Fourrey C."/>
            <person name="LaButti K."/>
            <person name="Lindquist E.A."/>
            <person name="Lipzen A."/>
            <person name="Lundell T."/>
            <person name="Morin E."/>
            <person name="Murat C."/>
            <person name="Riley R."/>
            <person name="Ohm R."/>
            <person name="Sun H."/>
            <person name="Tunlid A."/>
            <person name="Henrissat B."/>
            <person name="Grigoriev I.V."/>
            <person name="Hibbett D.S."/>
            <person name="Martin F."/>
        </authorList>
    </citation>
    <scope>NUCLEOTIDE SEQUENCE [LARGE SCALE GENOMIC DNA]</scope>
    <source>
        <strain evidence="3">UH-Slu-Lm8-n1</strain>
    </source>
</reference>
<evidence type="ECO:0000313" key="3">
    <source>
        <dbReference type="Proteomes" id="UP000054485"/>
    </source>
</evidence>
<evidence type="ECO:0000313" key="2">
    <source>
        <dbReference type="EMBL" id="KIK36460.1"/>
    </source>
</evidence>
<accession>A0A0C9ZGA7</accession>
<sequence>MKIAQRIKQGRLTAGRRSCGRASRLQHFGGKTHKIAHRGRIRVSPLGPGKQIPVDWQIHDGCGMTYTMTEDSAIDARRAVSDSIGAAWITMMV</sequence>
<evidence type="ECO:0000256" key="1">
    <source>
        <dbReference type="SAM" id="MobiDB-lite"/>
    </source>
</evidence>